<keyword evidence="1" id="KW-0472">Membrane</keyword>
<feature type="transmembrane region" description="Helical" evidence="1">
    <location>
        <begin position="52"/>
        <end position="68"/>
    </location>
</feature>
<dbReference type="EMBL" id="BAAFHN010000078">
    <property type="protein sequence ID" value="GAB0173916.1"/>
    <property type="molecule type" value="Genomic_DNA"/>
</dbReference>
<name>A0ABQ0D6C9_9HELI</name>
<feature type="transmembrane region" description="Helical" evidence="1">
    <location>
        <begin position="74"/>
        <end position="92"/>
    </location>
</feature>
<evidence type="ECO:0000313" key="3">
    <source>
        <dbReference type="Proteomes" id="UP001562457"/>
    </source>
</evidence>
<feature type="transmembrane region" description="Helical" evidence="1">
    <location>
        <begin position="12"/>
        <end position="31"/>
    </location>
</feature>
<keyword evidence="3" id="KW-1185">Reference proteome</keyword>
<evidence type="ECO:0000313" key="2">
    <source>
        <dbReference type="EMBL" id="GAB0173916.1"/>
    </source>
</evidence>
<dbReference type="Proteomes" id="UP001562457">
    <property type="component" value="Unassembled WGS sequence"/>
</dbReference>
<keyword evidence="1" id="KW-1133">Transmembrane helix</keyword>
<reference evidence="2 3" key="1">
    <citation type="submission" date="2024-06" db="EMBL/GenBank/DDBJ databases">
        <title>Draft genome sequence of Helicobacter trogontum NHP16-4001.</title>
        <authorList>
            <person name="Rimbara E."/>
            <person name="Suzuki M."/>
        </authorList>
    </citation>
    <scope>NUCLEOTIDE SEQUENCE [LARGE SCALE GENOMIC DNA]</scope>
    <source>
        <strain evidence="2 3">NHP16-4001</strain>
    </source>
</reference>
<accession>A0ABQ0D6C9</accession>
<gene>
    <name evidence="2" type="ORF">NHP164001_19380</name>
</gene>
<dbReference type="RefSeq" id="WP_369607858.1">
    <property type="nucleotide sequence ID" value="NZ_BAAFHN010000078.1"/>
</dbReference>
<comment type="caution">
    <text evidence="2">The sequence shown here is derived from an EMBL/GenBank/DDBJ whole genome shotgun (WGS) entry which is preliminary data.</text>
</comment>
<feature type="transmembrane region" description="Helical" evidence="1">
    <location>
        <begin position="104"/>
        <end position="121"/>
    </location>
</feature>
<organism evidence="2 3">
    <name type="scientific">Helicobacter trogontum</name>
    <dbReference type="NCBI Taxonomy" id="50960"/>
    <lineage>
        <taxon>Bacteria</taxon>
        <taxon>Pseudomonadati</taxon>
        <taxon>Campylobacterota</taxon>
        <taxon>Epsilonproteobacteria</taxon>
        <taxon>Campylobacterales</taxon>
        <taxon>Helicobacteraceae</taxon>
        <taxon>Helicobacter</taxon>
    </lineage>
</organism>
<keyword evidence="1" id="KW-0812">Transmembrane</keyword>
<sequence>MLNSHSYWDNLWNILGFIIFIVAILLILWILDQVYDFSSVLRDKNLSSWQKILVIIIAIPFYVIVNNITLGVLLVILCIFALILFAIAKISYKTYIKVLNKCDGVIFVAGFLLIIKIIGAIL</sequence>
<proteinExistence type="predicted"/>
<evidence type="ECO:0000256" key="1">
    <source>
        <dbReference type="SAM" id="Phobius"/>
    </source>
</evidence>
<protein>
    <submittedName>
        <fullName evidence="2">Uncharacterized protein</fullName>
    </submittedName>
</protein>